<organism evidence="4 5">
    <name type="scientific">Tectimicrobiota bacterium</name>
    <dbReference type="NCBI Taxonomy" id="2528274"/>
    <lineage>
        <taxon>Bacteria</taxon>
        <taxon>Pseudomonadati</taxon>
        <taxon>Nitrospinota/Tectimicrobiota group</taxon>
        <taxon>Candidatus Tectimicrobiota</taxon>
    </lineage>
</organism>
<dbReference type="Proteomes" id="UP000769766">
    <property type="component" value="Unassembled WGS sequence"/>
</dbReference>
<evidence type="ECO:0000313" key="5">
    <source>
        <dbReference type="Proteomes" id="UP000769766"/>
    </source>
</evidence>
<dbReference type="Gene3D" id="3.20.20.240">
    <property type="entry name" value="Methylmalonyl-CoA mutase"/>
    <property type="match status" value="1"/>
</dbReference>
<dbReference type="NCBIfam" id="TIGR00641">
    <property type="entry name" value="acid_CoA_mut_N"/>
    <property type="match status" value="1"/>
</dbReference>
<feature type="domain" description="Methylmalonyl-CoA mutase alpha/beta chain catalytic" evidence="3">
    <location>
        <begin position="29"/>
        <end position="546"/>
    </location>
</feature>
<dbReference type="InterPro" id="IPR006099">
    <property type="entry name" value="MeMalonylCoA_mutase_a/b_cat"/>
</dbReference>
<dbReference type="EMBL" id="JACPRF010000248">
    <property type="protein sequence ID" value="MBI2876857.1"/>
    <property type="molecule type" value="Genomic_DNA"/>
</dbReference>
<feature type="compositionally biased region" description="Basic and acidic residues" evidence="2">
    <location>
        <begin position="1"/>
        <end position="26"/>
    </location>
</feature>
<accession>A0A932CPE0</accession>
<dbReference type="Pfam" id="PF01642">
    <property type="entry name" value="MM_CoA_mutase"/>
    <property type="match status" value="1"/>
</dbReference>
<dbReference type="InterPro" id="IPR016176">
    <property type="entry name" value="Cbl-dep_enz_cat"/>
</dbReference>
<dbReference type="AlphaFoldDB" id="A0A932CPE0"/>
<feature type="region of interest" description="Disordered" evidence="2">
    <location>
        <begin position="1"/>
        <end position="36"/>
    </location>
</feature>
<evidence type="ECO:0000313" key="4">
    <source>
        <dbReference type="EMBL" id="MBI2876857.1"/>
    </source>
</evidence>
<dbReference type="GO" id="GO:0004494">
    <property type="term" value="F:methylmalonyl-CoA mutase activity"/>
    <property type="evidence" value="ECO:0007669"/>
    <property type="project" value="InterPro"/>
</dbReference>
<gene>
    <name evidence="4" type="ORF">HYY20_08250</name>
</gene>
<dbReference type="InterPro" id="IPR006098">
    <property type="entry name" value="MMCoA_mutase_a_cat"/>
</dbReference>
<protein>
    <submittedName>
        <fullName evidence="4">Methylmalonyl-CoA mutase</fullName>
    </submittedName>
</protein>
<dbReference type="GO" id="GO:0031419">
    <property type="term" value="F:cobalamin binding"/>
    <property type="evidence" value="ECO:0007669"/>
    <property type="project" value="InterPro"/>
</dbReference>
<dbReference type="SUPFAM" id="SSF51703">
    <property type="entry name" value="Cobalamin (vitamin B12)-dependent enzymes"/>
    <property type="match status" value="1"/>
</dbReference>
<name>A0A932CPE0_UNCTE</name>
<proteinExistence type="predicted"/>
<evidence type="ECO:0000256" key="1">
    <source>
        <dbReference type="ARBA" id="ARBA00023235"/>
    </source>
</evidence>
<dbReference type="PANTHER" id="PTHR48101">
    <property type="entry name" value="METHYLMALONYL-COA MUTASE, MITOCHONDRIAL-RELATED"/>
    <property type="match status" value="1"/>
</dbReference>
<keyword evidence="1" id="KW-0413">Isomerase</keyword>
<dbReference type="PANTHER" id="PTHR48101:SF1">
    <property type="entry name" value="METHYLMALONYL-COA MUTASE, LARGE SUBUNIT"/>
    <property type="match status" value="1"/>
</dbReference>
<sequence>MDQAKYQEWKKEYDKAVERQPERSSKFETSSGIPLKPLYTPQDLEGFDYDRDLGNPCQAPFARGIYPTMYRTQLWTKRMLVGHETPEIFNVRQKRMLEVGTTGINLIPCNSFMRGCDSDQAEVELLGRCGTIIDALQDVEIALQDIPLDRVTLGLNDPGPFIMLAMCIASAEKQGIPLARLRGTSNQSDFISHYIGCNMFFRFSLEGHLRMLMDHIQFCHQHLPHWNCLSVVGQHVQQGGATPVQALGFALASGIFYVEEGLKAGLKAEEFVPRFTFFFDASSQFFEEIAKFRAARRMWARILRERFGIQDPRALRLKFHAQTSGAELTAAQPLNNIARVTLQALAAILGGVQSLHTDAYDEALWSPTEEAARIALMTQNILAEETGVADVIDPLGGSYFLETLTQQVEERAWQIIARVDELGGMYQAVKQGYPQKEIARSSYEQQQRIESGEKVVVGVNKYVAFEEDGRAGSAPPEVRRDLIEQQIARTRRLKQERSSTQAREALERLKEVASGRQGNLFAGVIEAVKAQATQGEITQTLREVYGMGRPLLA</sequence>
<evidence type="ECO:0000256" key="2">
    <source>
        <dbReference type="SAM" id="MobiDB-lite"/>
    </source>
</evidence>
<reference evidence="4" key="1">
    <citation type="submission" date="2020-07" db="EMBL/GenBank/DDBJ databases">
        <title>Huge and variable diversity of episymbiotic CPR bacteria and DPANN archaea in groundwater ecosystems.</title>
        <authorList>
            <person name="He C.Y."/>
            <person name="Keren R."/>
            <person name="Whittaker M."/>
            <person name="Farag I.F."/>
            <person name="Doudna J."/>
            <person name="Cate J.H.D."/>
            <person name="Banfield J.F."/>
        </authorList>
    </citation>
    <scope>NUCLEOTIDE SEQUENCE</scope>
    <source>
        <strain evidence="4">NC_groundwater_672_Ag_B-0.1um_62_36</strain>
    </source>
</reference>
<comment type="caution">
    <text evidence="4">The sequence shown here is derived from an EMBL/GenBank/DDBJ whole genome shotgun (WGS) entry which is preliminary data.</text>
</comment>
<evidence type="ECO:0000259" key="3">
    <source>
        <dbReference type="Pfam" id="PF01642"/>
    </source>
</evidence>